<organism evidence="7 8">
    <name type="scientific">Sulfuracidifex metallicus DSM 6482 = JCM 9184</name>
    <dbReference type="NCBI Taxonomy" id="523847"/>
    <lineage>
        <taxon>Archaea</taxon>
        <taxon>Thermoproteota</taxon>
        <taxon>Thermoprotei</taxon>
        <taxon>Sulfolobales</taxon>
        <taxon>Sulfolobaceae</taxon>
        <taxon>Sulfuracidifex</taxon>
    </lineage>
</organism>
<comment type="subcellular location">
    <subcellularLocation>
        <location evidence="1">Membrane</location>
        <topology evidence="1">Multi-pass membrane protein</topology>
    </subcellularLocation>
</comment>
<name>A0A6A9QMA1_SULME</name>
<sequence>MSHPAVIPVIAILILIIALVITGYIYDPIVSLPSLALIGFLSYRIVYVILKTRHRDIYSYVGKIGQVEEDIIPGKVGYVLVEGELWEAISDEVIHKGETVTVIERQGLKLKVKRADAFEGNKTRQAN</sequence>
<feature type="domain" description="NfeD-like C-terminal" evidence="6">
    <location>
        <begin position="59"/>
        <end position="114"/>
    </location>
</feature>
<gene>
    <name evidence="7" type="ORF">GC250_08320</name>
</gene>
<keyword evidence="8" id="KW-1185">Reference proteome</keyword>
<evidence type="ECO:0000256" key="5">
    <source>
        <dbReference type="SAM" id="Phobius"/>
    </source>
</evidence>
<keyword evidence="3 5" id="KW-1133">Transmembrane helix</keyword>
<evidence type="ECO:0000256" key="3">
    <source>
        <dbReference type="ARBA" id="ARBA00022989"/>
    </source>
</evidence>
<feature type="transmembrane region" description="Helical" evidence="5">
    <location>
        <begin position="7"/>
        <end position="26"/>
    </location>
</feature>
<dbReference type="PANTHER" id="PTHR33507">
    <property type="entry name" value="INNER MEMBRANE PROTEIN YBBJ"/>
    <property type="match status" value="1"/>
</dbReference>
<keyword evidence="2 5" id="KW-0812">Transmembrane</keyword>
<reference evidence="7 8" key="1">
    <citation type="submission" date="2019-10" db="EMBL/GenBank/DDBJ databases">
        <title>Sequencing and Assembly of Multiple Reported Metal-Biooxidizing Members of the Extremely Thermoacidophilic Archaeal Family Sulfolobaceae.</title>
        <authorList>
            <person name="Counts J.A."/>
            <person name="Kelly R.M."/>
        </authorList>
    </citation>
    <scope>NUCLEOTIDE SEQUENCE [LARGE SCALE GENOMIC DNA]</scope>
    <source>
        <strain evidence="7 8">DSM 6482</strain>
    </source>
</reference>
<dbReference type="AlphaFoldDB" id="A0A6A9QMA1"/>
<dbReference type="InterPro" id="IPR012340">
    <property type="entry name" value="NA-bd_OB-fold"/>
</dbReference>
<dbReference type="PANTHER" id="PTHR33507:SF4">
    <property type="entry name" value="NODULATION COMPETITIVENESS PROTEIN NFED"/>
    <property type="match status" value="1"/>
</dbReference>
<dbReference type="Pfam" id="PF01957">
    <property type="entry name" value="NfeD"/>
    <property type="match status" value="1"/>
</dbReference>
<keyword evidence="4 5" id="KW-0472">Membrane</keyword>
<dbReference type="InterPro" id="IPR002810">
    <property type="entry name" value="NfeD-like_C"/>
</dbReference>
<accession>A0A6A9QMA1</accession>
<evidence type="ECO:0000256" key="1">
    <source>
        <dbReference type="ARBA" id="ARBA00004141"/>
    </source>
</evidence>
<feature type="transmembrane region" description="Helical" evidence="5">
    <location>
        <begin position="32"/>
        <end position="50"/>
    </location>
</feature>
<comment type="caution">
    <text evidence="7">The sequence shown here is derived from an EMBL/GenBank/DDBJ whole genome shotgun (WGS) entry which is preliminary data.</text>
</comment>
<dbReference type="InterPro" id="IPR052165">
    <property type="entry name" value="Membrane_assoc_protease"/>
</dbReference>
<evidence type="ECO:0000259" key="6">
    <source>
        <dbReference type="Pfam" id="PF01957"/>
    </source>
</evidence>
<evidence type="ECO:0000313" key="7">
    <source>
        <dbReference type="EMBL" id="MUN29440.1"/>
    </source>
</evidence>
<protein>
    <submittedName>
        <fullName evidence="7">NfeD family protein</fullName>
    </submittedName>
</protein>
<dbReference type="Proteomes" id="UP000470772">
    <property type="component" value="Unassembled WGS sequence"/>
</dbReference>
<evidence type="ECO:0000256" key="4">
    <source>
        <dbReference type="ARBA" id="ARBA00023136"/>
    </source>
</evidence>
<proteinExistence type="predicted"/>
<dbReference type="Gene3D" id="2.40.50.140">
    <property type="entry name" value="Nucleic acid-binding proteins"/>
    <property type="match status" value="1"/>
</dbReference>
<dbReference type="RefSeq" id="WP_156017014.1">
    <property type="nucleotide sequence ID" value="NZ_WGGD01000005.1"/>
</dbReference>
<evidence type="ECO:0000313" key="8">
    <source>
        <dbReference type="Proteomes" id="UP000470772"/>
    </source>
</evidence>
<dbReference type="SUPFAM" id="SSF141322">
    <property type="entry name" value="NfeD domain-like"/>
    <property type="match status" value="1"/>
</dbReference>
<dbReference type="GO" id="GO:0016020">
    <property type="term" value="C:membrane"/>
    <property type="evidence" value="ECO:0007669"/>
    <property type="project" value="UniProtKB-SubCell"/>
</dbReference>
<dbReference type="EMBL" id="WGGD01000005">
    <property type="protein sequence ID" value="MUN29440.1"/>
    <property type="molecule type" value="Genomic_DNA"/>
</dbReference>
<evidence type="ECO:0000256" key="2">
    <source>
        <dbReference type="ARBA" id="ARBA00022692"/>
    </source>
</evidence>